<name>A0ABS0NWR9_9BRAD</name>
<keyword evidence="4" id="KW-1185">Reference proteome</keyword>
<dbReference type="InterPro" id="IPR041657">
    <property type="entry name" value="HTH_17"/>
</dbReference>
<dbReference type="SUPFAM" id="SSF55781">
    <property type="entry name" value="GAF domain-like"/>
    <property type="match status" value="1"/>
</dbReference>
<evidence type="ECO:0000256" key="1">
    <source>
        <dbReference type="SAM" id="MobiDB-lite"/>
    </source>
</evidence>
<dbReference type="InterPro" id="IPR029016">
    <property type="entry name" value="GAF-like_dom_sf"/>
</dbReference>
<comment type="caution">
    <text evidence="3">The sequence shown here is derived from an EMBL/GenBank/DDBJ whole genome shotgun (WGS) entry which is preliminary data.</text>
</comment>
<dbReference type="PANTHER" id="PTHR43102">
    <property type="entry name" value="SLR1143 PROTEIN"/>
    <property type="match status" value="1"/>
</dbReference>
<dbReference type="Gene3D" id="3.30.450.40">
    <property type="match status" value="1"/>
</dbReference>
<dbReference type="Pfam" id="PF12728">
    <property type="entry name" value="HTH_17"/>
    <property type="match status" value="1"/>
</dbReference>
<dbReference type="InterPro" id="IPR003018">
    <property type="entry name" value="GAF"/>
</dbReference>
<keyword evidence="3" id="KW-0238">DNA-binding</keyword>
<dbReference type="RefSeq" id="WP_197965087.1">
    <property type="nucleotide sequence ID" value="NZ_JACEGD010000003.1"/>
</dbReference>
<dbReference type="InterPro" id="IPR010093">
    <property type="entry name" value="SinI_DNA-bd"/>
</dbReference>
<evidence type="ECO:0000313" key="3">
    <source>
        <dbReference type="EMBL" id="MBH5385459.1"/>
    </source>
</evidence>
<feature type="domain" description="GAF" evidence="2">
    <location>
        <begin position="217"/>
        <end position="359"/>
    </location>
</feature>
<sequence>MAKDILTTAEAARILGVSVRTAQLLIEGGSIPSWKTPGGHRRVYRRDVLGLIAGSGEPPMLASARVILVARQERMADYKAALAKVNFCVVESYSDIYTALLAIGTRLPAAVVIEAETSDASRLAMLESLRADPSVGSTEILVVGRSAATRRSGGSGPGSRTTVFVDELPALPAAIEALFKAAAAHPFPFETPPSFPFPDNEGQRLLALERSGLVDTPPEDSFDRLTWLAAHSLDAPVALLTMLTPTRQWFKSRYGLDMVDTPRGWAFCNYTILQKGITVAENLATDSRFAENPAVKGELGFRFYAGCPVSDPDGFTLGSLCVIDTRPRALDETQKQILANLAALASDEIKLRATDRQLRWAIERGNSKPGAAAASPLPGTKRVVEHQ</sequence>
<accession>A0ABS0NWR9</accession>
<dbReference type="Proteomes" id="UP001194539">
    <property type="component" value="Unassembled WGS sequence"/>
</dbReference>
<dbReference type="PANTHER" id="PTHR43102:SF2">
    <property type="entry name" value="GAF DOMAIN-CONTAINING PROTEIN"/>
    <property type="match status" value="1"/>
</dbReference>
<protein>
    <submittedName>
        <fullName evidence="3">Excisionase family DNA-binding protein</fullName>
    </submittedName>
</protein>
<feature type="region of interest" description="Disordered" evidence="1">
    <location>
        <begin position="367"/>
        <end position="387"/>
    </location>
</feature>
<dbReference type="NCBIfam" id="TIGR01764">
    <property type="entry name" value="excise"/>
    <property type="match status" value="1"/>
</dbReference>
<dbReference type="SMART" id="SM00065">
    <property type="entry name" value="GAF"/>
    <property type="match status" value="1"/>
</dbReference>
<reference evidence="3 4" key="1">
    <citation type="submission" date="2020-07" db="EMBL/GenBank/DDBJ databases">
        <title>Bradyrhizobium diversity isolated from nodules of indigenous legumes of Western Australia.</title>
        <authorList>
            <person name="Klepa M.S."/>
        </authorList>
    </citation>
    <scope>NUCLEOTIDE SEQUENCE [LARGE SCALE GENOMIC DNA]</scope>
    <source>
        <strain evidence="3 4">CNPSo 4019</strain>
    </source>
</reference>
<evidence type="ECO:0000259" key="2">
    <source>
        <dbReference type="SMART" id="SM00065"/>
    </source>
</evidence>
<gene>
    <name evidence="3" type="ORF">H1B27_04090</name>
</gene>
<dbReference type="InterPro" id="IPR009061">
    <property type="entry name" value="DNA-bd_dom_put_sf"/>
</dbReference>
<organism evidence="3 4">
    <name type="scientific">Bradyrhizobium diversitatis</name>
    <dbReference type="NCBI Taxonomy" id="2755406"/>
    <lineage>
        <taxon>Bacteria</taxon>
        <taxon>Pseudomonadati</taxon>
        <taxon>Pseudomonadota</taxon>
        <taxon>Alphaproteobacteria</taxon>
        <taxon>Hyphomicrobiales</taxon>
        <taxon>Nitrobacteraceae</taxon>
        <taxon>Bradyrhizobium</taxon>
    </lineage>
</organism>
<dbReference type="Pfam" id="PF01590">
    <property type="entry name" value="GAF"/>
    <property type="match status" value="1"/>
</dbReference>
<evidence type="ECO:0000313" key="4">
    <source>
        <dbReference type="Proteomes" id="UP001194539"/>
    </source>
</evidence>
<proteinExistence type="predicted"/>
<dbReference type="EMBL" id="JACEGD010000003">
    <property type="protein sequence ID" value="MBH5385459.1"/>
    <property type="molecule type" value="Genomic_DNA"/>
</dbReference>
<dbReference type="Gene3D" id="1.10.1660.10">
    <property type="match status" value="1"/>
</dbReference>
<dbReference type="GO" id="GO:0003677">
    <property type="term" value="F:DNA binding"/>
    <property type="evidence" value="ECO:0007669"/>
    <property type="project" value="UniProtKB-KW"/>
</dbReference>
<dbReference type="SUPFAM" id="SSF46955">
    <property type="entry name" value="Putative DNA-binding domain"/>
    <property type="match status" value="1"/>
</dbReference>